<reference evidence="2" key="1">
    <citation type="journal article" date="2018" name="Genome Biol. Evol.">
        <title>Genomics and development of Lentinus tigrinus, a white-rot wood-decaying mushroom with dimorphic fruiting bodies.</title>
        <authorList>
            <person name="Wu B."/>
            <person name="Xu Z."/>
            <person name="Knudson A."/>
            <person name="Carlson A."/>
            <person name="Chen N."/>
            <person name="Kovaka S."/>
            <person name="LaButti K."/>
            <person name="Lipzen A."/>
            <person name="Pennachio C."/>
            <person name="Riley R."/>
            <person name="Schakwitz W."/>
            <person name="Umezawa K."/>
            <person name="Ohm R.A."/>
            <person name="Grigoriev I.V."/>
            <person name="Nagy L.G."/>
            <person name="Gibbons J."/>
            <person name="Hibbett D."/>
        </authorList>
    </citation>
    <scope>NUCLEOTIDE SEQUENCE [LARGE SCALE GENOMIC DNA]</scope>
    <source>
        <strain evidence="2">ALCF2SS1-6</strain>
    </source>
</reference>
<dbReference type="Pfam" id="PF17667">
    <property type="entry name" value="Pkinase_fungal"/>
    <property type="match status" value="2"/>
</dbReference>
<dbReference type="EMBL" id="ML122260">
    <property type="protein sequence ID" value="RPD62149.1"/>
    <property type="molecule type" value="Genomic_DNA"/>
</dbReference>
<proteinExistence type="predicted"/>
<protein>
    <recommendedName>
        <fullName evidence="1">Fungal-type protein kinase domain-containing protein</fullName>
    </recommendedName>
</protein>
<evidence type="ECO:0000313" key="3">
    <source>
        <dbReference type="Proteomes" id="UP000313359"/>
    </source>
</evidence>
<dbReference type="PANTHER" id="PTHR38248:SF2">
    <property type="entry name" value="FUNK1 11"/>
    <property type="match status" value="1"/>
</dbReference>
<dbReference type="InterPro" id="IPR040976">
    <property type="entry name" value="Pkinase_fungal"/>
</dbReference>
<dbReference type="InterPro" id="IPR011009">
    <property type="entry name" value="Kinase-like_dom_sf"/>
</dbReference>
<sequence length="455" mass="51743">MELCADSLRMYPDAQLVMCAAERLACLPCVTHHIDMLIRDDVLWLFWCDRQGVIRSTGISIVRNAPYFLLVLLAMQRFNAIDWGIPESFPDNAPRDEFTLLPGASPLSADITVNWSAVIHHTFQLSGRSTRVFQGKGGSSMLAVKISHCERARLTEDEIVKLALGVTLSTTFPLKDHLPAFVYGRNLDYDSGWIREFVQSPGGDLSASCAPRLTVWEMLQPIHHLAASDFVRCWLEIVHTHRLLWQEGICHLDPSLGNTMVRMVNGTYRGVLNDWDLAHVRGKSKGDGSERIGTRVFMAIDLLCAKGSDPVERRYRHDLEAFVWILVWVFLTYDRDNVAHKVRTTSRWMSPSVGEVVDAKQLFLLGIDRCNPQPQEKWKGHWGLVRLMRHMFAELVLTPEMQRTHRQAVSPEPSDEDVYVAFWAKVDEHYMSLGDEGLQELIATRKYPGLLPPVL</sequence>
<dbReference type="OrthoDB" id="5584477at2759"/>
<name>A0A5C2SG53_9APHY</name>
<gene>
    <name evidence="2" type="ORF">L227DRAFT_50930</name>
</gene>
<organism evidence="2 3">
    <name type="scientific">Lentinus tigrinus ALCF2SS1-6</name>
    <dbReference type="NCBI Taxonomy" id="1328759"/>
    <lineage>
        <taxon>Eukaryota</taxon>
        <taxon>Fungi</taxon>
        <taxon>Dikarya</taxon>
        <taxon>Basidiomycota</taxon>
        <taxon>Agaricomycotina</taxon>
        <taxon>Agaricomycetes</taxon>
        <taxon>Polyporales</taxon>
        <taxon>Polyporaceae</taxon>
        <taxon>Lentinus</taxon>
    </lineage>
</organism>
<dbReference type="AlphaFoldDB" id="A0A5C2SG53"/>
<evidence type="ECO:0000259" key="1">
    <source>
        <dbReference type="Pfam" id="PF17667"/>
    </source>
</evidence>
<feature type="domain" description="Fungal-type protein kinase" evidence="1">
    <location>
        <begin position="15"/>
        <end position="163"/>
    </location>
</feature>
<feature type="domain" description="Fungal-type protein kinase" evidence="1">
    <location>
        <begin position="229"/>
        <end position="329"/>
    </location>
</feature>
<dbReference type="SUPFAM" id="SSF56112">
    <property type="entry name" value="Protein kinase-like (PK-like)"/>
    <property type="match status" value="1"/>
</dbReference>
<evidence type="ECO:0000313" key="2">
    <source>
        <dbReference type="EMBL" id="RPD62149.1"/>
    </source>
</evidence>
<dbReference type="STRING" id="1328759.A0A5C2SG53"/>
<keyword evidence="3" id="KW-1185">Reference proteome</keyword>
<dbReference type="Proteomes" id="UP000313359">
    <property type="component" value="Unassembled WGS sequence"/>
</dbReference>
<accession>A0A5C2SG53</accession>
<dbReference type="PANTHER" id="PTHR38248">
    <property type="entry name" value="FUNK1 6"/>
    <property type="match status" value="1"/>
</dbReference>